<proteinExistence type="predicted"/>
<reference evidence="1 2" key="1">
    <citation type="submission" date="2019-03" db="EMBL/GenBank/DDBJ databases">
        <title>First draft genome of Liparis tanakae, snailfish: a comprehensive survey of snailfish specific genes.</title>
        <authorList>
            <person name="Kim W."/>
            <person name="Song I."/>
            <person name="Jeong J.-H."/>
            <person name="Kim D."/>
            <person name="Kim S."/>
            <person name="Ryu S."/>
            <person name="Song J.Y."/>
            <person name="Lee S.K."/>
        </authorList>
    </citation>
    <scope>NUCLEOTIDE SEQUENCE [LARGE SCALE GENOMIC DNA]</scope>
    <source>
        <tissue evidence="1">Muscle</tissue>
    </source>
</reference>
<evidence type="ECO:0000313" key="2">
    <source>
        <dbReference type="Proteomes" id="UP000314294"/>
    </source>
</evidence>
<gene>
    <name evidence="1" type="ORF">EYF80_026223</name>
</gene>
<keyword evidence="2" id="KW-1185">Reference proteome</keyword>
<accession>A0A4Z2HD59</accession>
<dbReference type="EMBL" id="SRLO01000270">
    <property type="protein sequence ID" value="TNN63571.1"/>
    <property type="molecule type" value="Genomic_DNA"/>
</dbReference>
<protein>
    <submittedName>
        <fullName evidence="1">Uncharacterized protein</fullName>
    </submittedName>
</protein>
<dbReference type="Proteomes" id="UP000314294">
    <property type="component" value="Unassembled WGS sequence"/>
</dbReference>
<name>A0A4Z2HD59_9TELE</name>
<evidence type="ECO:0000313" key="1">
    <source>
        <dbReference type="EMBL" id="TNN63571.1"/>
    </source>
</evidence>
<organism evidence="1 2">
    <name type="scientific">Liparis tanakae</name>
    <name type="common">Tanaka's snailfish</name>
    <dbReference type="NCBI Taxonomy" id="230148"/>
    <lineage>
        <taxon>Eukaryota</taxon>
        <taxon>Metazoa</taxon>
        <taxon>Chordata</taxon>
        <taxon>Craniata</taxon>
        <taxon>Vertebrata</taxon>
        <taxon>Euteleostomi</taxon>
        <taxon>Actinopterygii</taxon>
        <taxon>Neopterygii</taxon>
        <taxon>Teleostei</taxon>
        <taxon>Neoteleostei</taxon>
        <taxon>Acanthomorphata</taxon>
        <taxon>Eupercaria</taxon>
        <taxon>Perciformes</taxon>
        <taxon>Cottioidei</taxon>
        <taxon>Cottales</taxon>
        <taxon>Liparidae</taxon>
        <taxon>Liparis</taxon>
    </lineage>
</organism>
<comment type="caution">
    <text evidence="1">The sequence shown here is derived from an EMBL/GenBank/DDBJ whole genome shotgun (WGS) entry which is preliminary data.</text>
</comment>
<sequence length="120" mass="13364">MITRLCKHSRKPERRQVCGCRGQRDAAPSCRFFAGQRTTQGACIRLGAASEETLAPVSPFSRLRSARFLPFDYRGKEWLRNLKLARTQAAAERAARDMAEDSGLGVRSDAPPSLHFTCPL</sequence>
<dbReference type="AlphaFoldDB" id="A0A4Z2HD59"/>